<accession>A0ABV7NGW8</accession>
<keyword evidence="2" id="KW-1185">Reference proteome</keyword>
<organism evidence="1 2">
    <name type="scientific">Sphingobium rhizovicinum</name>
    <dbReference type="NCBI Taxonomy" id="432308"/>
    <lineage>
        <taxon>Bacteria</taxon>
        <taxon>Pseudomonadati</taxon>
        <taxon>Pseudomonadota</taxon>
        <taxon>Alphaproteobacteria</taxon>
        <taxon>Sphingomonadales</taxon>
        <taxon>Sphingomonadaceae</taxon>
        <taxon>Sphingobium</taxon>
    </lineage>
</organism>
<dbReference type="Proteomes" id="UP001595681">
    <property type="component" value="Unassembled WGS sequence"/>
</dbReference>
<dbReference type="EMBL" id="JBHRVU010000004">
    <property type="protein sequence ID" value="MFC3442433.1"/>
    <property type="molecule type" value="Genomic_DNA"/>
</dbReference>
<gene>
    <name evidence="1" type="ORF">ACFOKF_14760</name>
</gene>
<evidence type="ECO:0000313" key="1">
    <source>
        <dbReference type="EMBL" id="MFC3442433.1"/>
    </source>
</evidence>
<reference evidence="2" key="1">
    <citation type="journal article" date="2019" name="Int. J. Syst. Evol. Microbiol.">
        <title>The Global Catalogue of Microorganisms (GCM) 10K type strain sequencing project: providing services to taxonomists for standard genome sequencing and annotation.</title>
        <authorList>
            <consortium name="The Broad Institute Genomics Platform"/>
            <consortium name="The Broad Institute Genome Sequencing Center for Infectious Disease"/>
            <person name="Wu L."/>
            <person name="Ma J."/>
        </authorList>
    </citation>
    <scope>NUCLEOTIDE SEQUENCE [LARGE SCALE GENOMIC DNA]</scope>
    <source>
        <strain evidence="2">CCM 7491</strain>
    </source>
</reference>
<evidence type="ECO:0000313" key="2">
    <source>
        <dbReference type="Proteomes" id="UP001595681"/>
    </source>
</evidence>
<dbReference type="RefSeq" id="WP_380796557.1">
    <property type="nucleotide sequence ID" value="NZ_JBHRVU010000004.1"/>
</dbReference>
<protein>
    <submittedName>
        <fullName evidence="1">Uncharacterized protein</fullName>
    </submittedName>
</protein>
<name>A0ABV7NGW8_9SPHN</name>
<sequence length="229" mass="25056">MGLWSSAEAETDYPTSYPDVPEPMVFDMMRPLGAKRGQMEANTLATTSLSGPDRTIQWAPEVEYALADGFAIEGELPFEDGRLTELKLGLQAAFGTLNGGRSAHGVQYLGIYDRHAGHYRSSFAYMFVHRYNSRWSSVSMAGLGDMSLSGGRGRNAAIVNHSLFYDSAEGQILGLELNYRGGSDGYVLAMPQIHQRLAHKINVQAGLGAERPHGGVFRPKGGIRLIREF</sequence>
<comment type="caution">
    <text evidence="1">The sequence shown here is derived from an EMBL/GenBank/DDBJ whole genome shotgun (WGS) entry which is preliminary data.</text>
</comment>
<proteinExistence type="predicted"/>